<feature type="region of interest" description="Disordered" evidence="1">
    <location>
        <begin position="1"/>
        <end position="22"/>
    </location>
</feature>
<evidence type="ECO:0000313" key="3">
    <source>
        <dbReference type="Proteomes" id="UP001139068"/>
    </source>
</evidence>
<accession>A0ABS9YTC4</accession>
<name>A0ABS9YTC4_9MYCO</name>
<comment type="caution">
    <text evidence="2">The sequence shown here is derived from an EMBL/GenBank/DDBJ whole genome shotgun (WGS) entry which is preliminary data.</text>
</comment>
<evidence type="ECO:0000256" key="1">
    <source>
        <dbReference type="SAM" id="MobiDB-lite"/>
    </source>
</evidence>
<protein>
    <recommendedName>
        <fullName evidence="4">Transposase</fullName>
    </recommendedName>
</protein>
<keyword evidence="3" id="KW-1185">Reference proteome</keyword>
<dbReference type="Proteomes" id="UP001139068">
    <property type="component" value="Unassembled WGS sequence"/>
</dbReference>
<sequence>MDSANPVDGEQPVDPAPRPIRRTFTAQYRNRILDEYLAAPHGEKGAALRRGGLYQSQMRDWARAREAAGSTRNNRKSLPASGPEMADYVAMQLNTRPRKTLGVETPAETLDELLMSADELTGRT</sequence>
<reference evidence="2" key="1">
    <citation type="journal article" date="2022" name="ISME J.">
        <title>Identification of active gaseous-alkane degraders at natural gas seeps.</title>
        <authorList>
            <person name="Farhan Ul Haque M."/>
            <person name="Hernandez M."/>
            <person name="Crombie A.T."/>
            <person name="Murrell J.C."/>
        </authorList>
    </citation>
    <scope>NUCLEOTIDE SEQUENCE</scope>
    <source>
        <strain evidence="2">ANDR5</strain>
    </source>
</reference>
<feature type="region of interest" description="Disordered" evidence="1">
    <location>
        <begin position="64"/>
        <end position="83"/>
    </location>
</feature>
<dbReference type="EMBL" id="JAIVFL010000001">
    <property type="protein sequence ID" value="MCI4674450.1"/>
    <property type="molecule type" value="Genomic_DNA"/>
</dbReference>
<gene>
    <name evidence="2" type="ORF">K9U37_05710</name>
</gene>
<evidence type="ECO:0008006" key="4">
    <source>
        <dbReference type="Google" id="ProtNLM"/>
    </source>
</evidence>
<proteinExistence type="predicted"/>
<evidence type="ECO:0000313" key="2">
    <source>
        <dbReference type="EMBL" id="MCI4674450.1"/>
    </source>
</evidence>
<dbReference type="RefSeq" id="WP_243073487.1">
    <property type="nucleotide sequence ID" value="NZ_JAIVFL010000001.1"/>
</dbReference>
<organism evidence="2 3">
    <name type="scientific">Candidatus Mycolicibacterium alkanivorans</name>
    <dbReference type="NCBI Taxonomy" id="2954114"/>
    <lineage>
        <taxon>Bacteria</taxon>
        <taxon>Bacillati</taxon>
        <taxon>Actinomycetota</taxon>
        <taxon>Actinomycetes</taxon>
        <taxon>Mycobacteriales</taxon>
        <taxon>Mycobacteriaceae</taxon>
        <taxon>Mycolicibacterium</taxon>
    </lineage>
</organism>